<reference evidence="1 2" key="1">
    <citation type="submission" date="2019-02" db="EMBL/GenBank/DDBJ databases">
        <authorList>
            <person name="Li Y."/>
        </authorList>
    </citation>
    <scope>NUCLEOTIDE SEQUENCE [LARGE SCALE GENOMIC DNA]</scope>
    <source>
        <strain evidence="1 2">30C10-4-7</strain>
    </source>
</reference>
<dbReference type="EMBL" id="SGIT01000002">
    <property type="protein sequence ID" value="RZF59587.1"/>
    <property type="molecule type" value="Genomic_DNA"/>
</dbReference>
<dbReference type="RefSeq" id="WP_130141507.1">
    <property type="nucleotide sequence ID" value="NZ_SGIT01000002.1"/>
</dbReference>
<keyword evidence="2" id="KW-1185">Reference proteome</keyword>
<dbReference type="AlphaFoldDB" id="A0A4Q6XSQ3"/>
<evidence type="ECO:0000313" key="1">
    <source>
        <dbReference type="EMBL" id="RZF59587.1"/>
    </source>
</evidence>
<proteinExistence type="predicted"/>
<comment type="caution">
    <text evidence="1">The sequence shown here is derived from an EMBL/GenBank/DDBJ whole genome shotgun (WGS) entry which is preliminary data.</text>
</comment>
<name>A0A4Q6XSQ3_9SPHI</name>
<gene>
    <name evidence="1" type="ORF">EWE74_10520</name>
</gene>
<protein>
    <submittedName>
        <fullName evidence="1">Uncharacterized protein</fullName>
    </submittedName>
</protein>
<evidence type="ECO:0000313" key="2">
    <source>
        <dbReference type="Proteomes" id="UP000292855"/>
    </source>
</evidence>
<organism evidence="1 2">
    <name type="scientific">Sphingobacterium corticibacterium</name>
    <dbReference type="NCBI Taxonomy" id="2484746"/>
    <lineage>
        <taxon>Bacteria</taxon>
        <taxon>Pseudomonadati</taxon>
        <taxon>Bacteroidota</taxon>
        <taxon>Sphingobacteriia</taxon>
        <taxon>Sphingobacteriales</taxon>
        <taxon>Sphingobacteriaceae</taxon>
        <taxon>Sphingobacterium</taxon>
    </lineage>
</organism>
<sequence length="572" mass="63600">MKRIVHIVVFYGLLVLSPGLLVAQDFTNIAQQKPIAFNGNVSLRGLYYNASGIPNRMDPYNYVLSGSPTLSIYGWTIPTSFTFSKQERNFQQPFNQYGLSPTYKWVTLHAGYRNVTFSPYTLAGHTMLGGGFEINPGKLRIGMMYGRLNRATVIDTTSMSLVPYSFSRKGLAAKIGYGSATNYIDLSFLHARDDSTSMPGDLAIFENQIKPAANSVLAYATKFTLFKRFFVESDGAISLLTRDLNSTLTLDSIPDKTLRNLAGLLDINGSSEWFLAFNVGLGYQSKNYAIKTNYRRIEPGFTSMGAYFFNNDIENLTISPSYNHPSGKFRANVSFGLEQDNIRLQKEATSRRVIASGLISGELTSQLGLDVNFNNFSNNQRPNTLRFADSLKIVQTTRTIGIMPRYSLQQTDKIQIFLLSANISSMNDYNSYFDNNPDVPSRDITTSQYLLNYTISFPQKRLSLSSSLSYTNLNSEAMTNSYRGITLGANYAFANNKLTTGINSSIMQGKSQGNKSLIFNGSANIGYTINKWQSLRAMMYFTKNNPGSAITGGSPSFSETRGELAYQFNFGL</sequence>
<dbReference type="OrthoDB" id="1091532at2"/>
<dbReference type="Proteomes" id="UP000292855">
    <property type="component" value="Unassembled WGS sequence"/>
</dbReference>
<accession>A0A4Q6XSQ3</accession>